<dbReference type="Pfam" id="PF09832">
    <property type="entry name" value="DUF2059"/>
    <property type="match status" value="1"/>
</dbReference>
<comment type="caution">
    <text evidence="3">The sequence shown here is derived from an EMBL/GenBank/DDBJ whole genome shotgun (WGS) entry which is preliminary data.</text>
</comment>
<keyword evidence="4" id="KW-1185">Reference proteome</keyword>
<proteinExistence type="predicted"/>
<evidence type="ECO:0000313" key="3">
    <source>
        <dbReference type="EMBL" id="MBC3880685.1"/>
    </source>
</evidence>
<sequence>MQSFKTTISAAILGLVISFSAQGQTKEVKTPDPQKVAVIKELITLSGSTNLGNKMVTQLINSFKPAYPGVPNEVWDRFAKKLNAEELVDSIIVVYDRHFSIEDLQAAVDFYRTPSGQRLLKELPLVMSEGAAIGQEWGKKKAAELIEELKAERAASKNIKQ</sequence>
<name>A0A923HP52_9BURK</name>
<dbReference type="RefSeq" id="WP_186914829.1">
    <property type="nucleotide sequence ID" value="NZ_JACOFZ010000001.1"/>
</dbReference>
<dbReference type="EMBL" id="JACOFZ010000001">
    <property type="protein sequence ID" value="MBC3880685.1"/>
    <property type="molecule type" value="Genomic_DNA"/>
</dbReference>
<dbReference type="InterPro" id="IPR018637">
    <property type="entry name" value="DUF2059"/>
</dbReference>
<keyword evidence="1" id="KW-0732">Signal</keyword>
<protein>
    <submittedName>
        <fullName evidence="3">DUF2059 domain-containing protein</fullName>
    </submittedName>
</protein>
<evidence type="ECO:0000256" key="1">
    <source>
        <dbReference type="SAM" id="SignalP"/>
    </source>
</evidence>
<evidence type="ECO:0000259" key="2">
    <source>
        <dbReference type="Pfam" id="PF09832"/>
    </source>
</evidence>
<evidence type="ECO:0000313" key="4">
    <source>
        <dbReference type="Proteomes" id="UP000627446"/>
    </source>
</evidence>
<feature type="signal peptide" evidence="1">
    <location>
        <begin position="1"/>
        <end position="23"/>
    </location>
</feature>
<accession>A0A923HP52</accession>
<dbReference type="Proteomes" id="UP000627446">
    <property type="component" value="Unassembled WGS sequence"/>
</dbReference>
<dbReference type="AlphaFoldDB" id="A0A923HP52"/>
<gene>
    <name evidence="3" type="ORF">H8K36_04815</name>
</gene>
<feature type="domain" description="DUF2059" evidence="2">
    <location>
        <begin position="85"/>
        <end position="143"/>
    </location>
</feature>
<organism evidence="3 4">
    <name type="scientific">Undibacterium nitidum</name>
    <dbReference type="NCBI Taxonomy" id="2762298"/>
    <lineage>
        <taxon>Bacteria</taxon>
        <taxon>Pseudomonadati</taxon>
        <taxon>Pseudomonadota</taxon>
        <taxon>Betaproteobacteria</taxon>
        <taxon>Burkholderiales</taxon>
        <taxon>Oxalobacteraceae</taxon>
        <taxon>Undibacterium</taxon>
    </lineage>
</organism>
<reference evidence="3" key="1">
    <citation type="submission" date="2020-08" db="EMBL/GenBank/DDBJ databases">
        <title>Novel species isolated from subtropical streams in China.</title>
        <authorList>
            <person name="Lu H."/>
        </authorList>
    </citation>
    <scope>NUCLEOTIDE SEQUENCE</scope>
    <source>
        <strain evidence="3">LX22W</strain>
    </source>
</reference>
<feature type="chain" id="PRO_5037760667" evidence="1">
    <location>
        <begin position="24"/>
        <end position="161"/>
    </location>
</feature>